<accession>A0A9Q3GAL8</accession>
<dbReference type="Proteomes" id="UP000765509">
    <property type="component" value="Unassembled WGS sequence"/>
</dbReference>
<evidence type="ECO:0000313" key="2">
    <source>
        <dbReference type="Proteomes" id="UP000765509"/>
    </source>
</evidence>
<comment type="caution">
    <text evidence="1">The sequence shown here is derived from an EMBL/GenBank/DDBJ whole genome shotgun (WGS) entry which is preliminary data.</text>
</comment>
<dbReference type="EMBL" id="AVOT02000018">
    <property type="protein sequence ID" value="MBW0460465.1"/>
    <property type="molecule type" value="Genomic_DNA"/>
</dbReference>
<keyword evidence="2" id="KW-1185">Reference proteome</keyword>
<dbReference type="AlphaFoldDB" id="A0A9Q3GAL8"/>
<sequence length="146" mass="16468">MSFSLKVHPNLTGQRNVVIHFNNFCYSFNLWLPSGPFFNFYTVSNSIIHPSLYNTLQNPPPNNNNEPNSPKVISTNYNDNFSSSAMTIPNFPVYLTLNYDPIASIFLFSNMFSNSNALSPSQFAPKTPATFSAMPSWVKYKIPTLP</sequence>
<evidence type="ECO:0000313" key="1">
    <source>
        <dbReference type="EMBL" id="MBW0460465.1"/>
    </source>
</evidence>
<reference evidence="1" key="1">
    <citation type="submission" date="2021-03" db="EMBL/GenBank/DDBJ databases">
        <title>Draft genome sequence of rust myrtle Austropuccinia psidii MF-1, a brazilian biotype.</title>
        <authorList>
            <person name="Quecine M.C."/>
            <person name="Pachon D.M.R."/>
            <person name="Bonatelli M.L."/>
            <person name="Correr F.H."/>
            <person name="Franceschini L.M."/>
            <person name="Leite T.F."/>
            <person name="Margarido G.R.A."/>
            <person name="Almeida C.A."/>
            <person name="Ferrarezi J.A."/>
            <person name="Labate C.A."/>
        </authorList>
    </citation>
    <scope>NUCLEOTIDE SEQUENCE</scope>
    <source>
        <strain evidence="1">MF-1</strain>
    </source>
</reference>
<protein>
    <submittedName>
        <fullName evidence="1">Uncharacterized protein</fullName>
    </submittedName>
</protein>
<proteinExistence type="predicted"/>
<gene>
    <name evidence="1" type="ORF">O181_000180</name>
</gene>
<name>A0A9Q3GAL8_9BASI</name>
<organism evidence="1 2">
    <name type="scientific">Austropuccinia psidii MF-1</name>
    <dbReference type="NCBI Taxonomy" id="1389203"/>
    <lineage>
        <taxon>Eukaryota</taxon>
        <taxon>Fungi</taxon>
        <taxon>Dikarya</taxon>
        <taxon>Basidiomycota</taxon>
        <taxon>Pucciniomycotina</taxon>
        <taxon>Pucciniomycetes</taxon>
        <taxon>Pucciniales</taxon>
        <taxon>Sphaerophragmiaceae</taxon>
        <taxon>Austropuccinia</taxon>
    </lineage>
</organism>